<keyword evidence="2" id="KW-1185">Reference proteome</keyword>
<dbReference type="AlphaFoldDB" id="A0A0P1B2K5"/>
<name>A0A0P1B2K5_PLAHL</name>
<reference evidence="2" key="1">
    <citation type="submission" date="2014-09" db="EMBL/GenBank/DDBJ databases">
        <authorList>
            <person name="Sharma Rahul"/>
            <person name="Thines Marco"/>
        </authorList>
    </citation>
    <scope>NUCLEOTIDE SEQUENCE [LARGE SCALE GENOMIC DNA]</scope>
</reference>
<accession>A0A0P1B2K5</accession>
<evidence type="ECO:0000313" key="2">
    <source>
        <dbReference type="Proteomes" id="UP000054928"/>
    </source>
</evidence>
<dbReference type="RefSeq" id="XP_024584066.1">
    <property type="nucleotide sequence ID" value="XM_024718693.1"/>
</dbReference>
<dbReference type="EMBL" id="CCYD01002664">
    <property type="protein sequence ID" value="CEG47697.1"/>
    <property type="molecule type" value="Genomic_DNA"/>
</dbReference>
<sequence>MRLGAAMGASATHCGRVVLSKRLKNGGGNSQRALLAEHEMVYFQVKTLAST</sequence>
<evidence type="ECO:0000313" key="1">
    <source>
        <dbReference type="EMBL" id="CEG47697.1"/>
    </source>
</evidence>
<dbReference type="GeneID" id="36399898"/>
<organism evidence="1 2">
    <name type="scientific">Plasmopara halstedii</name>
    <name type="common">Downy mildew of sunflower</name>
    <dbReference type="NCBI Taxonomy" id="4781"/>
    <lineage>
        <taxon>Eukaryota</taxon>
        <taxon>Sar</taxon>
        <taxon>Stramenopiles</taxon>
        <taxon>Oomycota</taxon>
        <taxon>Peronosporomycetes</taxon>
        <taxon>Peronosporales</taxon>
        <taxon>Peronosporaceae</taxon>
        <taxon>Plasmopara</taxon>
    </lineage>
</organism>
<proteinExistence type="predicted"/>
<protein>
    <submittedName>
        <fullName evidence="1">Uncharacterized protein</fullName>
    </submittedName>
</protein>
<dbReference type="Proteomes" id="UP000054928">
    <property type="component" value="Unassembled WGS sequence"/>
</dbReference>